<keyword evidence="2" id="KW-1185">Reference proteome</keyword>
<reference evidence="1 2" key="1">
    <citation type="submission" date="2020-10" db="EMBL/GenBank/DDBJ databases">
        <title>Complete genome sequence of Paludibaculum fermentans P105T, a facultatively anaerobic acidobacterium capable of dissimilatory Fe(III) reduction.</title>
        <authorList>
            <person name="Dedysh S.N."/>
            <person name="Beletsky A.V."/>
            <person name="Kulichevskaya I.S."/>
            <person name="Mardanov A.V."/>
            <person name="Ravin N.V."/>
        </authorList>
    </citation>
    <scope>NUCLEOTIDE SEQUENCE [LARGE SCALE GENOMIC DNA]</scope>
    <source>
        <strain evidence="1 2">P105</strain>
    </source>
</reference>
<name>A0A7S7NS07_PALFE</name>
<sequence length="324" mass="36208">MSFDLYFCRCVGDDVDRTRMLAELRALEHAAESTSDDGSLTQFDYDHPVTGVYCLFDLCAEVATGTDGLQLPDGFAEAGLSVSVNFLRPSFFAHEVMPIITEIAARSLLWLYDAQADTMHAPGTAASVLIDSWVKHNEKVTHGVARDKEPIRKPYLPPARSFYWWQYTKKREDLQARLGDNIFVPSILLTSDPGDRVRLTVVWSAEVRSTALSRKQTIPLAQVFPECDYLMLAWGSEGDQKLKTRYVSFDDAMARLAQFLDPLEGPVPSLMVLPPERQVQATATFESIPSLQIGQLTRIAPDAFVDVHPDEDNHPSALRDSRGE</sequence>
<accession>A0A7S7NS07</accession>
<gene>
    <name evidence="1" type="ORF">IRI77_36525</name>
</gene>
<dbReference type="Proteomes" id="UP000593892">
    <property type="component" value="Chromosome"/>
</dbReference>
<organism evidence="1 2">
    <name type="scientific">Paludibaculum fermentans</name>
    <dbReference type="NCBI Taxonomy" id="1473598"/>
    <lineage>
        <taxon>Bacteria</taxon>
        <taxon>Pseudomonadati</taxon>
        <taxon>Acidobacteriota</taxon>
        <taxon>Terriglobia</taxon>
        <taxon>Bryobacterales</taxon>
        <taxon>Bryobacteraceae</taxon>
        <taxon>Paludibaculum</taxon>
    </lineage>
</organism>
<proteinExistence type="predicted"/>
<protein>
    <submittedName>
        <fullName evidence="1">Uncharacterized protein</fullName>
    </submittedName>
</protein>
<evidence type="ECO:0000313" key="1">
    <source>
        <dbReference type="EMBL" id="QOY88184.1"/>
    </source>
</evidence>
<dbReference type="KEGG" id="pfer:IRI77_36525"/>
<dbReference type="AlphaFoldDB" id="A0A7S7NS07"/>
<dbReference type="EMBL" id="CP063849">
    <property type="protein sequence ID" value="QOY88184.1"/>
    <property type="molecule type" value="Genomic_DNA"/>
</dbReference>
<evidence type="ECO:0000313" key="2">
    <source>
        <dbReference type="Proteomes" id="UP000593892"/>
    </source>
</evidence>
<dbReference type="RefSeq" id="WP_194449847.1">
    <property type="nucleotide sequence ID" value="NZ_CP063849.1"/>
</dbReference>